<feature type="region of interest" description="Disordered" evidence="5">
    <location>
        <begin position="427"/>
        <end position="456"/>
    </location>
</feature>
<feature type="compositionally biased region" description="Low complexity" evidence="5">
    <location>
        <begin position="437"/>
        <end position="456"/>
    </location>
</feature>
<comment type="caution">
    <text evidence="7">The sequence shown here is derived from an EMBL/GenBank/DDBJ whole genome shotgun (WGS) entry which is preliminary data.</text>
</comment>
<dbReference type="GO" id="GO:0005635">
    <property type="term" value="C:nuclear envelope"/>
    <property type="evidence" value="ECO:0007669"/>
    <property type="project" value="TreeGrafter"/>
</dbReference>
<evidence type="ECO:0000256" key="1">
    <source>
        <dbReference type="ARBA" id="ARBA00004123"/>
    </source>
</evidence>
<evidence type="ECO:0000313" key="7">
    <source>
        <dbReference type="EMBL" id="GBF94095.1"/>
    </source>
</evidence>
<dbReference type="Proteomes" id="UP000247498">
    <property type="component" value="Unassembled WGS sequence"/>
</dbReference>
<sequence>MQGVPSPTGAPAAAAAAAAAQQQQQNAAVCEPGQVLQLLLAALSHDQALQKQAEQSLQALEPHPGYISCLAAIVANAEANHSARWMASVQLKNAVSKQWRPRYDSRGISPEERAYMRQHVLDLISQDDSKIAVQVALVVAKIARSDYPREWPGLVSDLLGRAHGGSTLTVRRVYFVLHHVLKELSSKRLAADQRNFAEITKQLLDHVWAQWGSDLATILAGLPAALAAPSGAAAQPLLLHFERWLLLLKILRRLIVFGFPSDAKTLEPVAAVSTCAPALLQAAAALAAARPERAPPSRVVALIDRGVLKLVKTLAQIQEAHPWSFHHAGVLLPTMDFCCDRVMSHAAASTSGGGGGGGGSPSAAGGAAREALQIRCMLLLHGVLDCDAYHDRTSGLSRDVQQGERTKALAAAVSAAVGEFWSAPLGGGGGALRSSPQQQQDGRHQQPAQEGAGAGGPPRRVALLRALLDGFFPLTARELADWEEDPEAWHHATDGGAWEDSLRPCAEHLYLQLLTAQREALAPEVVAALQSANAACPPSAAAAAPDGVPGPRVAGVPAALLRREAAYAAAAVGAYELHDYVDFTSWLRGALLQELAITAPAARPLRRAAARAVGAWVPRLEPSDRPAAYAALCSALSDADAAVRLAAVAALRALVDDFGFDAPEFMGCAGAVLSGLAAELMRSDELDTQTQVFSLLNLIVERLGPDVKPFCPVILQLMPRVWEAAEGQSLLRIQVLAGLQLLVNVLGPDSPAAEPELLEDGLLLWLVALRNAPRQEPALLAPFPLLLQAMAASTEHVRAGMQIISSLVLLGGAPFLRQHGADLAGLLAGYMGAVNERGTLLLLPPLDLLLMLFPADAPSLLAPALQRLLSLLLSGGEPAAVVANGLSLLARLAVSNPGAFQQQLLSAAAASGAGGGAAGVEAVVGALTGLWVDRFDSIGQPLARKLNALALAALLPLPTKAQLAHAAGIVAHVASAWHELEASGDAEADGLHVGPIYSTPRGDDGGWGGESLALSEEAAGEAARRDAAGEAEPLRRLRVAAALRDALNAAGAAHGQDLAAAMAGLGEGLTQQLQTVLAAAG</sequence>
<evidence type="ECO:0000256" key="5">
    <source>
        <dbReference type="SAM" id="MobiDB-lite"/>
    </source>
</evidence>
<dbReference type="EMBL" id="BDRX01000048">
    <property type="protein sequence ID" value="GBF94095.1"/>
    <property type="molecule type" value="Genomic_DNA"/>
</dbReference>
<dbReference type="InterPro" id="IPR058669">
    <property type="entry name" value="TPR_IPO7/11-like"/>
</dbReference>
<dbReference type="Pfam" id="PF03810">
    <property type="entry name" value="IBN_N"/>
    <property type="match status" value="1"/>
</dbReference>
<dbReference type="InterPro" id="IPR001494">
    <property type="entry name" value="Importin-beta_N"/>
</dbReference>
<reference evidence="7 8" key="1">
    <citation type="journal article" date="2018" name="Sci. Rep.">
        <title>Raphidocelis subcapitata (=Pseudokirchneriella subcapitata) provides an insight into genome evolution and environmental adaptations in the Sphaeropleales.</title>
        <authorList>
            <person name="Suzuki S."/>
            <person name="Yamaguchi H."/>
            <person name="Nakajima N."/>
            <person name="Kawachi M."/>
        </authorList>
    </citation>
    <scope>NUCLEOTIDE SEQUENCE [LARGE SCALE GENOMIC DNA]</scope>
    <source>
        <strain evidence="7 8">NIES-35</strain>
    </source>
</reference>
<name>A0A2V0PAG4_9CHLO</name>
<dbReference type="PROSITE" id="PS50166">
    <property type="entry name" value="IMPORTIN_B_NT"/>
    <property type="match status" value="1"/>
</dbReference>
<keyword evidence="3" id="KW-0813">Transport</keyword>
<evidence type="ECO:0000313" key="8">
    <source>
        <dbReference type="Proteomes" id="UP000247498"/>
    </source>
</evidence>
<comment type="subcellular location">
    <subcellularLocation>
        <location evidence="1">Nucleus</location>
    </subcellularLocation>
</comment>
<proteinExistence type="inferred from homology"/>
<dbReference type="InterPro" id="IPR016024">
    <property type="entry name" value="ARM-type_fold"/>
</dbReference>
<dbReference type="GO" id="GO:0006606">
    <property type="term" value="P:protein import into nucleus"/>
    <property type="evidence" value="ECO:0007669"/>
    <property type="project" value="TreeGrafter"/>
</dbReference>
<dbReference type="InParanoid" id="A0A2V0PAG4"/>
<organism evidence="7 8">
    <name type="scientific">Raphidocelis subcapitata</name>
    <dbReference type="NCBI Taxonomy" id="307507"/>
    <lineage>
        <taxon>Eukaryota</taxon>
        <taxon>Viridiplantae</taxon>
        <taxon>Chlorophyta</taxon>
        <taxon>core chlorophytes</taxon>
        <taxon>Chlorophyceae</taxon>
        <taxon>CS clade</taxon>
        <taxon>Sphaeropleales</taxon>
        <taxon>Selenastraceae</taxon>
        <taxon>Raphidocelis</taxon>
    </lineage>
</organism>
<dbReference type="FunCoup" id="A0A2V0PAG4">
    <property type="interactions" value="1935"/>
</dbReference>
<keyword evidence="4" id="KW-0539">Nucleus</keyword>
<accession>A0A2V0PAG4</accession>
<dbReference type="Pfam" id="PF25758">
    <property type="entry name" value="TPR_IPO11"/>
    <property type="match status" value="1"/>
</dbReference>
<evidence type="ECO:0000259" key="6">
    <source>
        <dbReference type="PROSITE" id="PS50166"/>
    </source>
</evidence>
<dbReference type="Gene3D" id="1.25.10.10">
    <property type="entry name" value="Leucine-rich Repeat Variant"/>
    <property type="match status" value="1"/>
</dbReference>
<dbReference type="AlphaFoldDB" id="A0A2V0PAG4"/>
<feature type="domain" description="Importin N-terminal" evidence="6">
    <location>
        <begin position="53"/>
        <end position="126"/>
    </location>
</feature>
<dbReference type="PANTHER" id="PTHR10997">
    <property type="entry name" value="IMPORTIN-7, 8, 11"/>
    <property type="match status" value="1"/>
</dbReference>
<gene>
    <name evidence="7" type="ORF">Rsub_07082</name>
</gene>
<dbReference type="SMART" id="SM00913">
    <property type="entry name" value="IBN_N"/>
    <property type="match status" value="1"/>
</dbReference>
<evidence type="ECO:0000256" key="2">
    <source>
        <dbReference type="ARBA" id="ARBA00007991"/>
    </source>
</evidence>
<keyword evidence="8" id="KW-1185">Reference proteome</keyword>
<dbReference type="InterPro" id="IPR011989">
    <property type="entry name" value="ARM-like"/>
</dbReference>
<dbReference type="SUPFAM" id="SSF48371">
    <property type="entry name" value="ARM repeat"/>
    <property type="match status" value="1"/>
</dbReference>
<dbReference type="PANTHER" id="PTHR10997:SF7">
    <property type="entry name" value="IMPORTIN-11"/>
    <property type="match status" value="1"/>
</dbReference>
<protein>
    <recommendedName>
        <fullName evidence="6">Importin N-terminal domain-containing protein</fullName>
    </recommendedName>
</protein>
<dbReference type="GO" id="GO:0031267">
    <property type="term" value="F:small GTPase binding"/>
    <property type="evidence" value="ECO:0007669"/>
    <property type="project" value="InterPro"/>
</dbReference>
<evidence type="ECO:0000256" key="4">
    <source>
        <dbReference type="ARBA" id="ARBA00023242"/>
    </source>
</evidence>
<evidence type="ECO:0000256" key="3">
    <source>
        <dbReference type="ARBA" id="ARBA00022448"/>
    </source>
</evidence>
<dbReference type="GO" id="GO:0005829">
    <property type="term" value="C:cytosol"/>
    <property type="evidence" value="ECO:0007669"/>
    <property type="project" value="TreeGrafter"/>
</dbReference>
<dbReference type="OrthoDB" id="361693at2759"/>
<comment type="similarity">
    <text evidence="2">Belongs to the importin beta family.</text>
</comment>